<name>A0ABD1HIV9_SALDI</name>
<gene>
    <name evidence="4" type="ORF">AAHA92_12013</name>
</gene>
<dbReference type="AlphaFoldDB" id="A0ABD1HIV9"/>
<dbReference type="EMBL" id="JBEAFC010000005">
    <property type="protein sequence ID" value="KAL1556380.1"/>
    <property type="molecule type" value="Genomic_DNA"/>
</dbReference>
<dbReference type="SUPFAM" id="SSF51445">
    <property type="entry name" value="(Trans)glycosidases"/>
    <property type="match status" value="1"/>
</dbReference>
<sequence length="133" mass="14821">MFGRYGFSLCCACFEMQDVVEEEVNPSSRPEGFLKQLLMAAKICDVPFEGQNCSVKLNDESFQQMLRMAQLYSDGLETPSFSFNFVRLDKHLFESGNWAGFASFVRKISCMNMFRGNAATSSSAAFAGAVLEC</sequence>
<accession>A0ABD1HIV9</accession>
<dbReference type="GO" id="GO:0016161">
    <property type="term" value="F:beta-amylase activity"/>
    <property type="evidence" value="ECO:0007669"/>
    <property type="project" value="UniProtKB-EC"/>
</dbReference>
<keyword evidence="5" id="KW-1185">Reference proteome</keyword>
<protein>
    <submittedName>
        <fullName evidence="4">Beta-amylase</fullName>
        <ecNumber evidence="4">3.2.1.2</ecNumber>
    </submittedName>
</protein>
<dbReference type="InterPro" id="IPR001554">
    <property type="entry name" value="Glyco_hydro_14"/>
</dbReference>
<evidence type="ECO:0000313" key="5">
    <source>
        <dbReference type="Proteomes" id="UP001567538"/>
    </source>
</evidence>
<evidence type="ECO:0000256" key="3">
    <source>
        <dbReference type="ARBA" id="ARBA00023326"/>
    </source>
</evidence>
<keyword evidence="3" id="KW-0624">Polysaccharide degradation</keyword>
<dbReference type="PANTHER" id="PTHR31352:SF7">
    <property type="entry name" value="BETA-AMYLASE"/>
    <property type="match status" value="1"/>
</dbReference>
<keyword evidence="2" id="KW-0119">Carbohydrate metabolism</keyword>
<comment type="caution">
    <text evidence="4">The sequence shown here is derived from an EMBL/GenBank/DDBJ whole genome shotgun (WGS) entry which is preliminary data.</text>
</comment>
<dbReference type="EC" id="3.2.1.2" evidence="4"/>
<organism evidence="4 5">
    <name type="scientific">Salvia divinorum</name>
    <name type="common">Maria pastora</name>
    <name type="synonym">Diviner's sage</name>
    <dbReference type="NCBI Taxonomy" id="28513"/>
    <lineage>
        <taxon>Eukaryota</taxon>
        <taxon>Viridiplantae</taxon>
        <taxon>Streptophyta</taxon>
        <taxon>Embryophyta</taxon>
        <taxon>Tracheophyta</taxon>
        <taxon>Spermatophyta</taxon>
        <taxon>Magnoliopsida</taxon>
        <taxon>eudicotyledons</taxon>
        <taxon>Gunneridae</taxon>
        <taxon>Pentapetalae</taxon>
        <taxon>asterids</taxon>
        <taxon>lamiids</taxon>
        <taxon>Lamiales</taxon>
        <taxon>Lamiaceae</taxon>
        <taxon>Nepetoideae</taxon>
        <taxon>Mentheae</taxon>
        <taxon>Salviinae</taxon>
        <taxon>Salvia</taxon>
        <taxon>Salvia subgen. Calosphace</taxon>
    </lineage>
</organism>
<evidence type="ECO:0000313" key="4">
    <source>
        <dbReference type="EMBL" id="KAL1556380.1"/>
    </source>
</evidence>
<comment type="similarity">
    <text evidence="1">Belongs to the glycosyl hydrolase 14 family.</text>
</comment>
<dbReference type="InterPro" id="IPR017853">
    <property type="entry name" value="GH"/>
</dbReference>
<dbReference type="Proteomes" id="UP001567538">
    <property type="component" value="Unassembled WGS sequence"/>
</dbReference>
<keyword evidence="4" id="KW-0378">Hydrolase</keyword>
<evidence type="ECO:0000256" key="2">
    <source>
        <dbReference type="ARBA" id="ARBA00023277"/>
    </source>
</evidence>
<dbReference type="Gene3D" id="3.20.20.80">
    <property type="entry name" value="Glycosidases"/>
    <property type="match status" value="1"/>
</dbReference>
<evidence type="ECO:0000256" key="1">
    <source>
        <dbReference type="ARBA" id="ARBA00005652"/>
    </source>
</evidence>
<keyword evidence="4" id="KW-0326">Glycosidase</keyword>
<dbReference type="PANTHER" id="PTHR31352">
    <property type="entry name" value="BETA-AMYLASE 1, CHLOROPLASTIC"/>
    <property type="match status" value="1"/>
</dbReference>
<dbReference type="GO" id="GO:0000272">
    <property type="term" value="P:polysaccharide catabolic process"/>
    <property type="evidence" value="ECO:0007669"/>
    <property type="project" value="UniProtKB-KW"/>
</dbReference>
<reference evidence="4 5" key="1">
    <citation type="submission" date="2024-06" db="EMBL/GenBank/DDBJ databases">
        <title>A chromosome level genome sequence of Diviner's sage (Salvia divinorum).</title>
        <authorList>
            <person name="Ford S.A."/>
            <person name="Ro D.-K."/>
            <person name="Ness R.W."/>
            <person name="Phillips M.A."/>
        </authorList>
    </citation>
    <scope>NUCLEOTIDE SEQUENCE [LARGE SCALE GENOMIC DNA]</scope>
    <source>
        <strain evidence="4">SAF-2024a</strain>
        <tissue evidence="4">Leaf</tissue>
    </source>
</reference>
<proteinExistence type="inferred from homology"/>